<evidence type="ECO:0000313" key="3">
    <source>
        <dbReference type="EMBL" id="MBY8336090.1"/>
    </source>
</evidence>
<feature type="chain" id="PRO_5045444623" description="DUF6438 domain-containing protein" evidence="1">
    <location>
        <begin position="24"/>
        <end position="172"/>
    </location>
</feature>
<dbReference type="EMBL" id="JAHWXP010000001">
    <property type="protein sequence ID" value="MBY8336090.1"/>
    <property type="molecule type" value="Genomic_DNA"/>
</dbReference>
<feature type="domain" description="DUF6438" evidence="2">
    <location>
        <begin position="32"/>
        <end position="137"/>
    </location>
</feature>
<evidence type="ECO:0000313" key="4">
    <source>
        <dbReference type="Proteomes" id="UP000759298"/>
    </source>
</evidence>
<keyword evidence="1" id="KW-0732">Signal</keyword>
<dbReference type="Proteomes" id="UP000759298">
    <property type="component" value="Unassembled WGS sequence"/>
</dbReference>
<reference evidence="3 4" key="1">
    <citation type="submission" date="2021-07" db="EMBL/GenBank/DDBJ databases">
        <title>Alteriqipengyuania abyssalis NZ-12B nov, sp.nov isolated from deep sea sponge in pacific ocean.</title>
        <authorList>
            <person name="Tareen S."/>
            <person name="Wink J."/>
        </authorList>
    </citation>
    <scope>NUCLEOTIDE SEQUENCE [LARGE SCALE GENOMIC DNA]</scope>
    <source>
        <strain evidence="3 4">NZ-12B</strain>
    </source>
</reference>
<evidence type="ECO:0000256" key="1">
    <source>
        <dbReference type="SAM" id="SignalP"/>
    </source>
</evidence>
<gene>
    <name evidence="3" type="ORF">KYN89_03430</name>
</gene>
<dbReference type="InterPro" id="IPR045497">
    <property type="entry name" value="DUF6438"/>
</dbReference>
<name>A0ABS7PAK6_9SPHN</name>
<comment type="caution">
    <text evidence="3">The sequence shown here is derived from an EMBL/GenBank/DDBJ whole genome shotgun (WGS) entry which is preliminary data.</text>
</comment>
<protein>
    <recommendedName>
        <fullName evidence="2">DUF6438 domain-containing protein</fullName>
    </recommendedName>
</protein>
<evidence type="ECO:0000259" key="2">
    <source>
        <dbReference type="Pfam" id="PF20033"/>
    </source>
</evidence>
<sequence length="172" mass="18755">MIRTLSICALPLAIAGCVTPATGPGSTAPVEKIDYAVTPCFGFCPSFTLSVSQDGTGTYHGERFVQQKGAASFTASPEEVEAFARRLAPFRPESSVEYGYENCDGPVATDSPSVKITWHEAGKQPVTLNWYMGCRQPGLVENRDALYQAWQELPVDDLVGTAENRQIYDQNR</sequence>
<proteinExistence type="predicted"/>
<dbReference type="Pfam" id="PF20033">
    <property type="entry name" value="DUF6438"/>
    <property type="match status" value="1"/>
</dbReference>
<feature type="signal peptide" evidence="1">
    <location>
        <begin position="1"/>
        <end position="23"/>
    </location>
</feature>
<accession>A0ABS7PAK6</accession>
<dbReference type="PROSITE" id="PS51257">
    <property type="entry name" value="PROKAR_LIPOPROTEIN"/>
    <property type="match status" value="1"/>
</dbReference>
<organism evidence="3 4">
    <name type="scientific">Alteriqipengyuania abyssalis</name>
    <dbReference type="NCBI Taxonomy" id="2860200"/>
    <lineage>
        <taxon>Bacteria</taxon>
        <taxon>Pseudomonadati</taxon>
        <taxon>Pseudomonadota</taxon>
        <taxon>Alphaproteobacteria</taxon>
        <taxon>Sphingomonadales</taxon>
        <taxon>Erythrobacteraceae</taxon>
        <taxon>Alteriqipengyuania</taxon>
    </lineage>
</organism>
<keyword evidence="4" id="KW-1185">Reference proteome</keyword>
<dbReference type="RefSeq" id="WP_222823806.1">
    <property type="nucleotide sequence ID" value="NZ_JAHWXP010000001.1"/>
</dbReference>